<dbReference type="Proteomes" id="UP000886780">
    <property type="component" value="Unassembled WGS sequence"/>
</dbReference>
<organism evidence="1 2">
    <name type="scientific">Candidatus Lachnoclostridium stercoripullorum</name>
    <dbReference type="NCBI Taxonomy" id="2838635"/>
    <lineage>
        <taxon>Bacteria</taxon>
        <taxon>Bacillati</taxon>
        <taxon>Bacillota</taxon>
        <taxon>Clostridia</taxon>
        <taxon>Lachnospirales</taxon>
        <taxon>Lachnospiraceae</taxon>
    </lineage>
</organism>
<dbReference type="PANTHER" id="PTHR30087:SF1">
    <property type="entry name" value="HYPOTHETICAL CYTOSOLIC PROTEIN"/>
    <property type="match status" value="1"/>
</dbReference>
<evidence type="ECO:0000313" key="1">
    <source>
        <dbReference type="EMBL" id="HIX51306.1"/>
    </source>
</evidence>
<reference evidence="1" key="2">
    <citation type="submission" date="2021-04" db="EMBL/GenBank/DDBJ databases">
        <authorList>
            <person name="Gilroy R."/>
        </authorList>
    </citation>
    <scope>NUCLEOTIDE SEQUENCE</scope>
    <source>
        <strain evidence="1">ChiGjej4B4-12881</strain>
    </source>
</reference>
<protein>
    <submittedName>
        <fullName evidence="1">DUF523 domain-containing protein</fullName>
    </submittedName>
</protein>
<evidence type="ECO:0000313" key="2">
    <source>
        <dbReference type="Proteomes" id="UP000886780"/>
    </source>
</evidence>
<dbReference type="PANTHER" id="PTHR30087">
    <property type="entry name" value="INNER MEMBRANE PROTEIN"/>
    <property type="match status" value="1"/>
</dbReference>
<comment type="caution">
    <text evidence="1">The sequence shown here is derived from an EMBL/GenBank/DDBJ whole genome shotgun (WGS) entry which is preliminary data.</text>
</comment>
<dbReference type="Pfam" id="PF04463">
    <property type="entry name" value="2-thiour_desulf"/>
    <property type="match status" value="1"/>
</dbReference>
<dbReference type="EMBL" id="DXEU01000014">
    <property type="protein sequence ID" value="HIX51306.1"/>
    <property type="molecule type" value="Genomic_DNA"/>
</dbReference>
<name>A0A9D1W1Y2_9FIRM</name>
<dbReference type="InterPro" id="IPR007553">
    <property type="entry name" value="2-thiour_desulf"/>
</dbReference>
<accession>A0A9D1W1Y2</accession>
<dbReference type="AlphaFoldDB" id="A0A9D1W1Y2"/>
<sequence>MPVLVSACLLGLACRYDGKGKTYGQLEGLERACALIPACPEQLGGLATPRPPAERRGCRVETEAGTDVTAQYERGAAQALFLAEKYGCRLALLKEKSPSCGCGRVYDGTFSRTLIPGDGVTAELFRKRGIEVFGESQVEELLRRLEELREREVGR</sequence>
<reference evidence="1" key="1">
    <citation type="journal article" date="2021" name="PeerJ">
        <title>Extensive microbial diversity within the chicken gut microbiome revealed by metagenomics and culture.</title>
        <authorList>
            <person name="Gilroy R."/>
            <person name="Ravi A."/>
            <person name="Getino M."/>
            <person name="Pursley I."/>
            <person name="Horton D.L."/>
            <person name="Alikhan N.F."/>
            <person name="Baker D."/>
            <person name="Gharbi K."/>
            <person name="Hall N."/>
            <person name="Watson M."/>
            <person name="Adriaenssens E.M."/>
            <person name="Foster-Nyarko E."/>
            <person name="Jarju S."/>
            <person name="Secka A."/>
            <person name="Antonio M."/>
            <person name="Oren A."/>
            <person name="Chaudhuri R.R."/>
            <person name="La Ragione R."/>
            <person name="Hildebrand F."/>
            <person name="Pallen M.J."/>
        </authorList>
    </citation>
    <scope>NUCLEOTIDE SEQUENCE</scope>
    <source>
        <strain evidence="1">ChiGjej4B4-12881</strain>
    </source>
</reference>
<proteinExistence type="predicted"/>
<gene>
    <name evidence="1" type="ORF">IAA28_00705</name>
</gene>